<dbReference type="SMART" id="SM00382">
    <property type="entry name" value="AAA"/>
    <property type="match status" value="1"/>
</dbReference>
<evidence type="ECO:0000313" key="5">
    <source>
        <dbReference type="Proteomes" id="UP000192708"/>
    </source>
</evidence>
<dbReference type="Pfam" id="PF13604">
    <property type="entry name" value="AAA_30"/>
    <property type="match status" value="1"/>
</dbReference>
<dbReference type="Gene3D" id="3.40.50.300">
    <property type="entry name" value="P-loop containing nucleotide triphosphate hydrolases"/>
    <property type="match status" value="2"/>
</dbReference>
<dbReference type="CDD" id="cd18809">
    <property type="entry name" value="SF1_C_RecD"/>
    <property type="match status" value="1"/>
</dbReference>
<protein>
    <submittedName>
        <fullName evidence="4">UvrD-like helicase C-terminal domain-containing protein</fullName>
    </submittedName>
</protein>
<dbReference type="GO" id="GO:0017116">
    <property type="term" value="F:single-stranded DNA helicase activity"/>
    <property type="evidence" value="ECO:0007669"/>
    <property type="project" value="TreeGrafter"/>
</dbReference>
<accession>A0A1W2BM14</accession>
<dbReference type="PANTHER" id="PTHR43788">
    <property type="entry name" value="DNA2/NAM7 HELICASE FAMILY MEMBER"/>
    <property type="match status" value="1"/>
</dbReference>
<dbReference type="InterPro" id="IPR027785">
    <property type="entry name" value="UvrD-like_helicase_C"/>
</dbReference>
<dbReference type="PANTHER" id="PTHR43788:SF6">
    <property type="entry name" value="DNA HELICASE B"/>
    <property type="match status" value="1"/>
</dbReference>
<dbReference type="SUPFAM" id="SSF52540">
    <property type="entry name" value="P-loop containing nucleoside triphosphate hydrolases"/>
    <property type="match status" value="2"/>
</dbReference>
<evidence type="ECO:0000256" key="1">
    <source>
        <dbReference type="ARBA" id="ARBA00022741"/>
    </source>
</evidence>
<sequence length="630" mass="71847">MKFSEISKILIDQFNLKIIVIQGNKETLYCYGDKAKDLAIELNISLPADLTHSLKIPSSQIEKCEDHLKSYGYKYAILELHEFDLKTDFNKKNWIVTRTSSDEAIGITFDNKNLTGEYPRKRKTILETILLPTELSLDEDTSITLNEEQIQILTQIDNWLSNDNQIAIISGRAGTGKTTLLKYVVKLIEKRKKTLSLLAPTGRAARVITKKTGVQANTIHSEIYVLDSNSIKMSEDPESQQRAFEESDFSLNFKLKEEENLAQIYIVDEASLIGDSLGSQGDLNFGTGRLLNDLLTQIGVIHRKNTSTKILFVGDSYQLPPVRENSSPALDILYMSRTFKLTKLPEFYELTKVMRQSENSLILQNAEIIRSQINDKKNGFISLKFNDKDFYHSDAISVQKEVSNQSLANRIMITRSNQNAHGFNKSIRSRRFKGLDTSQPQINDLIIVNTNSSKYGCYNGDIYSIIELSERQIITVVLEKSSRFKHKPETVNLLFRDILIRPIEFIESNKFDKQVKVIENLLNSPENALDKSESIGLHVDWNNRTKLANLTVEEKKKDLLHDPYINAVQIKYAYAITCHKSQGGEWPHAGVFLEGKLEHESDFRWLYTAVTRATKTLSLINASYLEDIKN</sequence>
<dbReference type="RefSeq" id="WP_084285149.1">
    <property type="nucleotide sequence ID" value="NZ_FWXJ01000014.1"/>
</dbReference>
<dbReference type="InterPro" id="IPR050534">
    <property type="entry name" value="Coronavir_polyprotein_1ab"/>
</dbReference>
<keyword evidence="1" id="KW-0547">Nucleotide-binding</keyword>
<feature type="domain" description="AAA+ ATPase" evidence="3">
    <location>
        <begin position="163"/>
        <end position="504"/>
    </location>
</feature>
<keyword evidence="4" id="KW-0378">Hydrolase</keyword>
<dbReference type="STRING" id="1938817.SAMN06296008_11413"/>
<dbReference type="GO" id="GO:0009338">
    <property type="term" value="C:exodeoxyribonuclease V complex"/>
    <property type="evidence" value="ECO:0007669"/>
    <property type="project" value="TreeGrafter"/>
</dbReference>
<evidence type="ECO:0000313" key="4">
    <source>
        <dbReference type="EMBL" id="SMC73910.1"/>
    </source>
</evidence>
<name>A0A1W2BM14_9BURK</name>
<dbReference type="Proteomes" id="UP000192708">
    <property type="component" value="Unassembled WGS sequence"/>
</dbReference>
<gene>
    <name evidence="4" type="ORF">SAMN06296008_11413</name>
</gene>
<evidence type="ECO:0000259" key="3">
    <source>
        <dbReference type="SMART" id="SM00382"/>
    </source>
</evidence>
<dbReference type="AlphaFoldDB" id="A0A1W2BM14"/>
<organism evidence="4 5">
    <name type="scientific">Polynucleobacter kasalickyi</name>
    <dbReference type="NCBI Taxonomy" id="1938817"/>
    <lineage>
        <taxon>Bacteria</taxon>
        <taxon>Pseudomonadati</taxon>
        <taxon>Pseudomonadota</taxon>
        <taxon>Betaproteobacteria</taxon>
        <taxon>Burkholderiales</taxon>
        <taxon>Burkholderiaceae</taxon>
        <taxon>Polynucleobacter</taxon>
    </lineage>
</organism>
<dbReference type="GO" id="GO:0005524">
    <property type="term" value="F:ATP binding"/>
    <property type="evidence" value="ECO:0007669"/>
    <property type="project" value="UniProtKB-KW"/>
</dbReference>
<dbReference type="OrthoDB" id="9803432at2"/>
<dbReference type="Pfam" id="PF13538">
    <property type="entry name" value="UvrD_C_2"/>
    <property type="match status" value="1"/>
</dbReference>
<dbReference type="InterPro" id="IPR003593">
    <property type="entry name" value="AAA+_ATPase"/>
</dbReference>
<dbReference type="GO" id="GO:0006310">
    <property type="term" value="P:DNA recombination"/>
    <property type="evidence" value="ECO:0007669"/>
    <property type="project" value="TreeGrafter"/>
</dbReference>
<reference evidence="4 5" key="1">
    <citation type="submission" date="2017-04" db="EMBL/GenBank/DDBJ databases">
        <authorList>
            <person name="Afonso C.L."/>
            <person name="Miller P.J."/>
            <person name="Scott M.A."/>
            <person name="Spackman E."/>
            <person name="Goraichik I."/>
            <person name="Dimitrov K.M."/>
            <person name="Suarez D.L."/>
            <person name="Swayne D.E."/>
        </authorList>
    </citation>
    <scope>NUCLEOTIDE SEQUENCE [LARGE SCALE GENOMIC DNA]</scope>
    <source>
        <strain evidence="4 5">VK13</strain>
    </source>
</reference>
<dbReference type="EMBL" id="FWXJ01000014">
    <property type="protein sequence ID" value="SMC73910.1"/>
    <property type="molecule type" value="Genomic_DNA"/>
</dbReference>
<keyword evidence="2" id="KW-0067">ATP-binding</keyword>
<keyword evidence="5" id="KW-1185">Reference proteome</keyword>
<dbReference type="InterPro" id="IPR027417">
    <property type="entry name" value="P-loop_NTPase"/>
</dbReference>
<evidence type="ECO:0000256" key="2">
    <source>
        <dbReference type="ARBA" id="ARBA00022840"/>
    </source>
</evidence>
<proteinExistence type="predicted"/>
<keyword evidence="4" id="KW-0347">Helicase</keyword>